<comment type="caution">
    <text evidence="2">The sequence shown here is derived from an EMBL/GenBank/DDBJ whole genome shotgun (WGS) entry which is preliminary data.</text>
</comment>
<dbReference type="AlphaFoldDB" id="A0A318SGM8"/>
<dbReference type="InterPro" id="IPR011990">
    <property type="entry name" value="TPR-like_helical_dom_sf"/>
</dbReference>
<accession>A0A318SGM8</accession>
<organism evidence="2 3">
    <name type="scientific">Deinococcus yavapaiensis KR-236</name>
    <dbReference type="NCBI Taxonomy" id="694435"/>
    <lineage>
        <taxon>Bacteria</taxon>
        <taxon>Thermotogati</taxon>
        <taxon>Deinococcota</taxon>
        <taxon>Deinococci</taxon>
        <taxon>Deinococcales</taxon>
        <taxon>Deinococcaceae</taxon>
        <taxon>Deinococcus</taxon>
    </lineage>
</organism>
<dbReference type="InterPro" id="IPR041664">
    <property type="entry name" value="AAA_16"/>
</dbReference>
<dbReference type="EMBL" id="QJSX01000023">
    <property type="protein sequence ID" value="PYE49424.1"/>
    <property type="molecule type" value="Genomic_DNA"/>
</dbReference>
<dbReference type="Proteomes" id="UP000248326">
    <property type="component" value="Unassembled WGS sequence"/>
</dbReference>
<protein>
    <submittedName>
        <fullName evidence="2">AAA ATPase-like protein</fullName>
    </submittedName>
</protein>
<dbReference type="InterPro" id="IPR051677">
    <property type="entry name" value="AfsR-DnrI-RedD_regulator"/>
</dbReference>
<reference evidence="2 3" key="1">
    <citation type="submission" date="2018-06" db="EMBL/GenBank/DDBJ databases">
        <title>Genomic Encyclopedia of Type Strains, Phase IV (KMG-IV): sequencing the most valuable type-strain genomes for metagenomic binning, comparative biology and taxonomic classification.</title>
        <authorList>
            <person name="Goeker M."/>
        </authorList>
    </citation>
    <scope>NUCLEOTIDE SEQUENCE [LARGE SCALE GENOMIC DNA]</scope>
    <source>
        <strain evidence="2 3">DSM 18048</strain>
    </source>
</reference>
<dbReference type="Gene3D" id="1.25.40.10">
    <property type="entry name" value="Tetratricopeptide repeat domain"/>
    <property type="match status" value="1"/>
</dbReference>
<dbReference type="SMART" id="SM01043">
    <property type="entry name" value="BTAD"/>
    <property type="match status" value="1"/>
</dbReference>
<proteinExistence type="predicted"/>
<dbReference type="OrthoDB" id="74119at2"/>
<evidence type="ECO:0000259" key="1">
    <source>
        <dbReference type="SMART" id="SM01043"/>
    </source>
</evidence>
<dbReference type="PANTHER" id="PTHR35807">
    <property type="entry name" value="TRANSCRIPTIONAL REGULATOR REDD-RELATED"/>
    <property type="match status" value="1"/>
</dbReference>
<dbReference type="Pfam" id="PF03704">
    <property type="entry name" value="BTAD"/>
    <property type="match status" value="1"/>
</dbReference>
<dbReference type="InterPro" id="IPR027417">
    <property type="entry name" value="P-loop_NTPase"/>
</dbReference>
<dbReference type="RefSeq" id="WP_110888674.1">
    <property type="nucleotide sequence ID" value="NZ_QJSX01000023.1"/>
</dbReference>
<dbReference type="Pfam" id="PF13191">
    <property type="entry name" value="AAA_16"/>
    <property type="match status" value="1"/>
</dbReference>
<dbReference type="InterPro" id="IPR005158">
    <property type="entry name" value="BTAD"/>
</dbReference>
<gene>
    <name evidence="2" type="ORF">DES52_12318</name>
</gene>
<dbReference type="SUPFAM" id="SSF52540">
    <property type="entry name" value="P-loop containing nucleoside triphosphate hydrolases"/>
    <property type="match status" value="1"/>
</dbReference>
<keyword evidence="3" id="KW-1185">Reference proteome</keyword>
<evidence type="ECO:0000313" key="3">
    <source>
        <dbReference type="Proteomes" id="UP000248326"/>
    </source>
</evidence>
<dbReference type="SUPFAM" id="SSF48452">
    <property type="entry name" value="TPR-like"/>
    <property type="match status" value="1"/>
</dbReference>
<dbReference type="Gene3D" id="1.10.10.10">
    <property type="entry name" value="Winged helix-like DNA-binding domain superfamily/Winged helix DNA-binding domain"/>
    <property type="match status" value="1"/>
</dbReference>
<name>A0A318SGM8_9DEIO</name>
<evidence type="ECO:0000313" key="2">
    <source>
        <dbReference type="EMBL" id="PYE49424.1"/>
    </source>
</evidence>
<dbReference type="InterPro" id="IPR036388">
    <property type="entry name" value="WH-like_DNA-bd_sf"/>
</dbReference>
<sequence>MTGPGEWRLSLLGLGRLVAPDGRRVRCEGRPLAALAFLALQGPTMRSRLAGLLWPDNTESVARNNLVQLLRRLAAACGTDLVDPHDPLTLRDIVRTDVDVLVCAFEGDEEEVEVPDHVLLDGLSFPEAHELQDWLRAQRERLDGLRARHLMRRAQRKEVQGDWPNALAFTRRALHFDPVSEDAYRRLMRLHYLNGDPAAARAAYERCADVLRTELHTEPLPETRALAEDILRGEAVAHVAPPRRQVPRSALRPPVLLGRETAWERMEKGWANGQLIFVTGEPGMGKTRLVADFAASKGRVLALEGRPGDDAAPFTATARNVRRILDANPDVSLDAWTRDALQPLVPELGDVHGVRAQLGARLQDAVGAVFERGLRHVDVLTVDDMQYCDLATIEAGFILFGSAFPLGGASGIPHVLAAYRRGELSPEAEAFVQQQVVAGKAVLIELDALDEASVHRLLGDLDVPELVGLASRLTRFSNGNPQFLLEAVKHLVETNGVRPHADTLPLPPKVGEVLTRRLQQLSVPALQTARAAAVLQSDFTLDLVAEVLGAPLLTTASAWEELERAQIMNGERFTHDLVYEALVAAIPEAVRKLLHRSAARVLTRHAASPGRVARHWLIGGEHARAAPLLLEAGVEAEATSRWQEAHDFYTLAMTSYDAIGDAAGHASASSARGKVQERLTVAASAALHA</sequence>
<feature type="domain" description="Bacterial transcriptional activator" evidence="1">
    <location>
        <begin position="96"/>
        <end position="231"/>
    </location>
</feature>